<evidence type="ECO:0000313" key="4">
    <source>
        <dbReference type="EMBL" id="POS73574.1"/>
    </source>
</evidence>
<dbReference type="Proteomes" id="UP000094444">
    <property type="component" value="Unassembled WGS sequence"/>
</dbReference>
<evidence type="ECO:0000256" key="2">
    <source>
        <dbReference type="SAM" id="Phobius"/>
    </source>
</evidence>
<protein>
    <submittedName>
        <fullName evidence="4">Uncharacterized protein</fullName>
    </submittedName>
</protein>
<keyword evidence="2" id="KW-0472">Membrane</keyword>
<proteinExistence type="predicted"/>
<name>A0A2P5HTJ1_DIAHE</name>
<evidence type="ECO:0000313" key="5">
    <source>
        <dbReference type="Proteomes" id="UP000094444"/>
    </source>
</evidence>
<accession>A0A2P5HTJ1</accession>
<dbReference type="InParanoid" id="A0A2P5HTJ1"/>
<feature type="region of interest" description="Disordered" evidence="1">
    <location>
        <begin position="233"/>
        <end position="332"/>
    </location>
</feature>
<dbReference type="AlphaFoldDB" id="A0A2P5HTJ1"/>
<gene>
    <name evidence="4" type="ORF">DHEL01_v208028</name>
</gene>
<feature type="transmembrane region" description="Helical" evidence="2">
    <location>
        <begin position="339"/>
        <end position="361"/>
    </location>
</feature>
<dbReference type="EMBL" id="MAVT02000772">
    <property type="protein sequence ID" value="POS73574.1"/>
    <property type="molecule type" value="Genomic_DNA"/>
</dbReference>
<feature type="chain" id="PRO_5015165376" evidence="3">
    <location>
        <begin position="20"/>
        <end position="362"/>
    </location>
</feature>
<dbReference type="STRING" id="158607.A0A2P5HTJ1"/>
<organism evidence="4 5">
    <name type="scientific">Diaporthe helianthi</name>
    <dbReference type="NCBI Taxonomy" id="158607"/>
    <lineage>
        <taxon>Eukaryota</taxon>
        <taxon>Fungi</taxon>
        <taxon>Dikarya</taxon>
        <taxon>Ascomycota</taxon>
        <taxon>Pezizomycotina</taxon>
        <taxon>Sordariomycetes</taxon>
        <taxon>Sordariomycetidae</taxon>
        <taxon>Diaporthales</taxon>
        <taxon>Diaporthaceae</taxon>
        <taxon>Diaporthe</taxon>
    </lineage>
</organism>
<evidence type="ECO:0000256" key="1">
    <source>
        <dbReference type="SAM" id="MobiDB-lite"/>
    </source>
</evidence>
<evidence type="ECO:0000256" key="3">
    <source>
        <dbReference type="SAM" id="SignalP"/>
    </source>
</evidence>
<keyword evidence="2" id="KW-0812">Transmembrane</keyword>
<feature type="compositionally biased region" description="Gly residues" evidence="1">
    <location>
        <begin position="264"/>
        <end position="275"/>
    </location>
</feature>
<comment type="caution">
    <text evidence="4">The sequence shown here is derived from an EMBL/GenBank/DDBJ whole genome shotgun (WGS) entry which is preliminary data.</text>
</comment>
<feature type="compositionally biased region" description="Low complexity" evidence="1">
    <location>
        <begin position="298"/>
        <end position="308"/>
    </location>
</feature>
<keyword evidence="2" id="KW-1133">Transmembrane helix</keyword>
<dbReference type="OrthoDB" id="5101370at2759"/>
<keyword evidence="3" id="KW-0732">Signal</keyword>
<sequence>MGWLTAKLALASLAAVVGAQDICYPQLTSATITECVPNTGTPKPTPCGAACPNPLVSNDGPKGGPITVAVPMPSCQECGCATCVHANVYTTSFATFCPDGITTQVYVVKELYTGMPAPPAVTRRPGPNDADVPMGFVRGLQTCHSCGPGPRPITTQLTYPAPAGCPFVGGQSGPAPAPAGVPAWVVSPDKGGPGFTPAQDGKGWIQAPPRPDGGAYYPGQSLPESWGRVQGWSNAGTGAGNIPPPGIVGGNIPGSSGPQAGPGVSPGQGPRGAQGGVASAAAGGGGGGGAYVAPISAPEKGPGSGPVKPSGPPTSNLDKPPQPPGQGPGGPVYPQVSAAFAPTVFSILAASSGFFSAIMLVL</sequence>
<keyword evidence="5" id="KW-1185">Reference proteome</keyword>
<feature type="signal peptide" evidence="3">
    <location>
        <begin position="1"/>
        <end position="19"/>
    </location>
</feature>
<reference evidence="4" key="1">
    <citation type="submission" date="2017-09" db="EMBL/GenBank/DDBJ databases">
        <title>Polyketide synthases of a Diaporthe helianthi virulent isolate.</title>
        <authorList>
            <person name="Baroncelli R."/>
        </authorList>
    </citation>
    <scope>NUCLEOTIDE SEQUENCE [LARGE SCALE GENOMIC DNA]</scope>
    <source>
        <strain evidence="4">7/96</strain>
    </source>
</reference>